<accession>A0A166V5S6</accession>
<protein>
    <submittedName>
        <fullName evidence="1">V3</fullName>
    </submittedName>
</protein>
<dbReference type="EMBL" id="KT214390">
    <property type="protein sequence ID" value="ANA76389.1"/>
    <property type="molecule type" value="Genomic_DNA"/>
</dbReference>
<reference evidence="1" key="1">
    <citation type="journal article" date="2016" name="Virology">
        <title>Molecular characterization and prevalence of two capulaviruses: Alfalfa leaf curl virus from France and Euphorbia caput-medusae latent virus from South Africa.</title>
        <authorList>
            <person name="Bernardo P."/>
            <person name="Muhire B."/>
            <person name="Francois S."/>
            <person name="Deshoux M."/>
            <person name="Hartnady P."/>
            <person name="Farkas K."/>
            <person name="Kraberger S."/>
            <person name="Filloux D."/>
            <person name="Fernandez E."/>
            <person name="Galzi S."/>
            <person name="Ferdinand R."/>
            <person name="Granier M."/>
            <person name="Marais A."/>
            <person name="Monge Blasco P."/>
            <person name="Candresse T."/>
            <person name="Escriu F."/>
            <person name="Varsani A."/>
            <person name="Harkins G.W."/>
            <person name="Martin D.P."/>
            <person name="Roumagnac P."/>
        </authorList>
    </citation>
    <scope>NUCLEOTIDE SEQUENCE</scope>
    <source>
        <strain evidence="1">ALA13_Pl5</strain>
    </source>
</reference>
<organism evidence="1">
    <name type="scientific">Plantago lanceolata latent virus</name>
    <dbReference type="NCBI Taxonomy" id="1830242"/>
    <lineage>
        <taxon>Viruses</taxon>
        <taxon>Monodnaviria</taxon>
        <taxon>Shotokuvirae</taxon>
        <taxon>Cressdnaviricota</taxon>
        <taxon>Repensiviricetes</taxon>
        <taxon>Geplafuvirales</taxon>
        <taxon>Geminiviridae</taxon>
        <taxon>Capulavirus</taxon>
        <taxon>Capulavirus plantagonis</taxon>
    </lineage>
</organism>
<name>A0A166V5S6_9GEMI</name>
<proteinExistence type="predicted"/>
<evidence type="ECO:0000313" key="1">
    <source>
        <dbReference type="EMBL" id="ANA76389.1"/>
    </source>
</evidence>
<sequence>MAKRFYLVDELPSSYGKLIAIAGRQWLQDQEKRALENSLIRQADLYRQVRVGFQKSQKRGERWSVKVSRFEEILQAAINTSRLGRIEYEIESRIVKDNGEAKEEYWCDYDLCEAE</sequence>